<proteinExistence type="predicted"/>
<name>A0A9N9HQR0_FUNMO</name>
<protein>
    <submittedName>
        <fullName evidence="2">11265_t:CDS:1</fullName>
    </submittedName>
</protein>
<reference evidence="2" key="1">
    <citation type="submission" date="2021-06" db="EMBL/GenBank/DDBJ databases">
        <authorList>
            <person name="Kallberg Y."/>
            <person name="Tangrot J."/>
            <person name="Rosling A."/>
        </authorList>
    </citation>
    <scope>NUCLEOTIDE SEQUENCE</scope>
    <source>
        <strain evidence="2">87-6 pot B 2015</strain>
    </source>
</reference>
<dbReference type="Proteomes" id="UP000789375">
    <property type="component" value="Unassembled WGS sequence"/>
</dbReference>
<feature type="region of interest" description="Disordered" evidence="1">
    <location>
        <begin position="1"/>
        <end position="106"/>
    </location>
</feature>
<keyword evidence="3" id="KW-1185">Reference proteome</keyword>
<accession>A0A9N9HQR0</accession>
<dbReference type="AlphaFoldDB" id="A0A9N9HQR0"/>
<evidence type="ECO:0000256" key="1">
    <source>
        <dbReference type="SAM" id="MobiDB-lite"/>
    </source>
</evidence>
<feature type="compositionally biased region" description="Basic and acidic residues" evidence="1">
    <location>
        <begin position="14"/>
        <end position="79"/>
    </location>
</feature>
<feature type="non-terminal residue" evidence="2">
    <location>
        <position position="1"/>
    </location>
</feature>
<comment type="caution">
    <text evidence="2">The sequence shown here is derived from an EMBL/GenBank/DDBJ whole genome shotgun (WGS) entry which is preliminary data.</text>
</comment>
<evidence type="ECO:0000313" key="2">
    <source>
        <dbReference type="EMBL" id="CAG8701316.1"/>
    </source>
</evidence>
<organism evidence="2 3">
    <name type="scientific">Funneliformis mosseae</name>
    <name type="common">Endomycorrhizal fungus</name>
    <name type="synonym">Glomus mosseae</name>
    <dbReference type="NCBI Taxonomy" id="27381"/>
    <lineage>
        <taxon>Eukaryota</taxon>
        <taxon>Fungi</taxon>
        <taxon>Fungi incertae sedis</taxon>
        <taxon>Mucoromycota</taxon>
        <taxon>Glomeromycotina</taxon>
        <taxon>Glomeromycetes</taxon>
        <taxon>Glomerales</taxon>
        <taxon>Glomeraceae</taxon>
        <taxon>Funneliformis</taxon>
    </lineage>
</organism>
<sequence length="341" mass="39196">ESALAANFRKSKDKNKEMTKEKNKEKPREKLKDKPKDKHKDKPRDKTREKQRFKAKSEELRKELLAKYEYDADSSHPEDPFFPSQASRVRNSRVGRPPKSQGTDKKFTPITYQKYPANYDDSDNFTPYTSSVPQSPYSMTSGYPITSTPLTDNVQNTGVSHQYGFVTSPQETPMPSIHSIPSQYLAQPFYQVDSESTVPTTSIAPATSTVQQPIVPSMSKPKSGTVLEIPPETAEYFARDHMGNVLWFASPPIDVVQVPEPMHSIEYLCRRKELLERDRKRKLQEAFNYEDYSNPRFETPPRLIELDLLSDIEELGNKWKNDATFLNRQLDEIDETLYGDS</sequence>
<gene>
    <name evidence="2" type="ORF">FMOSSE_LOCUS13829</name>
</gene>
<dbReference type="EMBL" id="CAJVPP010009000">
    <property type="protein sequence ID" value="CAG8701316.1"/>
    <property type="molecule type" value="Genomic_DNA"/>
</dbReference>
<evidence type="ECO:0000313" key="3">
    <source>
        <dbReference type="Proteomes" id="UP000789375"/>
    </source>
</evidence>